<gene>
    <name evidence="6" type="primary">Contig15515.g16535</name>
    <name evidence="6" type="ORF">STYLEM_12405</name>
</gene>
<feature type="compositionally biased region" description="Basic and acidic residues" evidence="3">
    <location>
        <begin position="1068"/>
        <end position="1080"/>
    </location>
</feature>
<sequence>MISQNTGNVPVVQSQFLGKAITGLGGGCQKLYVIEGNEQYHSGGEEDNKSAIVITNSATGHNKQPFHSSPFEQQQNFYQIQKPPLTNVDQRIEERESLRHSTHRSQRSERLGSHHGNNMQHTATERFGNTDYNNDHIERPNFQGQTRGDSQQQNHIYQDGEDGNHQQQDEGQYIEMQHQIEQNQDVGEADEEPSKMFTFDEHNQQQMVEERQSQRSGGQAQQKQFQGAPSRTQQQQQQQIEGGTSGSMGHLLSVASGRNHSLHLTRDGDVFSYGSGQYSAVGHGGSRGQLHPTVLKPLRDKRIVQIACGEHHSLVLTDKQDIFAWGRGFEGQLGLSKSIEIASTPQYVKSFYGKPVIYIVAGAFYSLAITKDGSIWGWGEAKLGQIGCGKQRDVRLPTKINFDHEQGRNFVQCSAGYGHSAALNDQGMVFTWGFNNYGQLGQYHNMTSWNPRIVDQYQRNIYDEPSQMPPIQKVKCSYFATFLIDINGRPYSTGKAPIGLDNSDNQNNFILINENIDRRIFTDVYTNENSVVLYAPIRVYDVQPKCGPASGNTQVQIFGTGFVNSDKLKVRYSYGDLSQEVTCLYDNNQRCLIAKTPKFEEFEGEKHPSLKFPCNCIISVTMDGIHYSECEEVFKIYSNDIYLTSINPKCGSVVGGTTLTLLINIDEVTAANLYNLTIGFQPKKNSVSSLHQIKKLDKGGNQTNAKSHQSLNESNKSSAAVLTRSALQNYQDQIQNAPNDTLNGEDDNTTTSPGWTCTYANYENGTITCTVPNLSNYDQESLQFNVDVALNGQQFTGKPLQFRYYDIHIERIEPGIGPSEGGTIINIMGAGLYDSASKRVKFQINEYERVVTAQWERKLKCLQCIVPPLTWLFGGVELTEEQLEKIKQTPIRVCLTFNNQEWIEAKEFKYHDCKVERIAYVTGFGQEIADPIEREKLWRAEEPQEKYPDEMPAEEIKKREDEKNKKAQEETEESQTVPKRKGIKIFAFGHNFNLRVKFSHVGTGVSKEVQAFFKNSKKVGCEIPDLGAEVPIGQHLIIVEVSLNGQQYTSSGIQFLYNSVDPNLSEEELKKLDEMEEKNSKKPAPKKK</sequence>
<dbReference type="OrthoDB" id="10256179at2759"/>
<protein>
    <submittedName>
        <fullName evidence="6">Rcc1 family hect domain</fullName>
    </submittedName>
</protein>
<feature type="region of interest" description="Disordered" evidence="3">
    <location>
        <begin position="95"/>
        <end position="168"/>
    </location>
</feature>
<dbReference type="PROSITE" id="PS50012">
    <property type="entry name" value="RCC1_3"/>
    <property type="match status" value="4"/>
</dbReference>
<reference evidence="6 7" key="1">
    <citation type="submission" date="2014-06" db="EMBL/GenBank/DDBJ databases">
        <authorList>
            <person name="Swart Estienne"/>
        </authorList>
    </citation>
    <scope>NUCLEOTIDE SEQUENCE [LARGE SCALE GENOMIC DNA]</scope>
    <source>
        <strain evidence="6 7">130c</strain>
    </source>
</reference>
<feature type="compositionally biased region" description="Polar residues" evidence="3">
    <location>
        <begin position="142"/>
        <end position="156"/>
    </location>
</feature>
<feature type="compositionally biased region" description="Basic and acidic residues" evidence="3">
    <location>
        <begin position="939"/>
        <end position="969"/>
    </location>
</feature>
<dbReference type="InterPro" id="IPR058923">
    <property type="entry name" value="RCC1-like_dom"/>
</dbReference>
<dbReference type="OMA" id="NIGFQPR"/>
<dbReference type="SUPFAM" id="SSF81296">
    <property type="entry name" value="E set domains"/>
    <property type="match status" value="1"/>
</dbReference>
<dbReference type="PROSITE" id="PS00626">
    <property type="entry name" value="RCC1_2"/>
    <property type="match status" value="2"/>
</dbReference>
<dbReference type="Gene3D" id="2.130.10.30">
    <property type="entry name" value="Regulator of chromosome condensation 1/beta-lactamase-inhibitor protein II"/>
    <property type="match status" value="1"/>
</dbReference>
<evidence type="ECO:0000259" key="5">
    <source>
        <dbReference type="Pfam" id="PF25390"/>
    </source>
</evidence>
<feature type="compositionally biased region" description="Low complexity" evidence="3">
    <location>
        <begin position="214"/>
        <end position="239"/>
    </location>
</feature>
<evidence type="ECO:0000313" key="6">
    <source>
        <dbReference type="EMBL" id="CDW83361.1"/>
    </source>
</evidence>
<dbReference type="InterPro" id="IPR013783">
    <property type="entry name" value="Ig-like_fold"/>
</dbReference>
<dbReference type="EMBL" id="CCKQ01011787">
    <property type="protein sequence ID" value="CDW83361.1"/>
    <property type="molecule type" value="Genomic_DNA"/>
</dbReference>
<feature type="region of interest" description="Disordered" evidence="3">
    <location>
        <begin position="203"/>
        <end position="252"/>
    </location>
</feature>
<dbReference type="InterPro" id="IPR051210">
    <property type="entry name" value="Ub_ligase/GEF_domain"/>
</dbReference>
<feature type="repeat" description="RCC1" evidence="2">
    <location>
        <begin position="268"/>
        <end position="319"/>
    </location>
</feature>
<dbReference type="InParanoid" id="A0A078AN61"/>
<feature type="region of interest" description="Disordered" evidence="3">
    <location>
        <begin position="939"/>
        <end position="978"/>
    </location>
</feature>
<feature type="domain" description="IPT/TIG" evidence="4">
    <location>
        <begin position="809"/>
        <end position="873"/>
    </location>
</feature>
<feature type="repeat" description="RCC1" evidence="2">
    <location>
        <begin position="373"/>
        <end position="426"/>
    </location>
</feature>
<dbReference type="InterPro" id="IPR002909">
    <property type="entry name" value="IPT_dom"/>
</dbReference>
<dbReference type="CDD" id="cd00102">
    <property type="entry name" value="IPT"/>
    <property type="match status" value="2"/>
</dbReference>
<feature type="domain" description="RCC1-like" evidence="5">
    <location>
        <begin position="223"/>
        <end position="496"/>
    </location>
</feature>
<dbReference type="PANTHER" id="PTHR22870">
    <property type="entry name" value="REGULATOR OF CHROMOSOME CONDENSATION"/>
    <property type="match status" value="1"/>
</dbReference>
<feature type="region of interest" description="Disordered" evidence="3">
    <location>
        <begin position="1068"/>
        <end position="1088"/>
    </location>
</feature>
<name>A0A078AN61_STYLE</name>
<keyword evidence="1" id="KW-0677">Repeat</keyword>
<dbReference type="Pfam" id="PF01833">
    <property type="entry name" value="TIG"/>
    <property type="match status" value="1"/>
</dbReference>
<dbReference type="Pfam" id="PF25390">
    <property type="entry name" value="WD40_RLD"/>
    <property type="match status" value="1"/>
</dbReference>
<dbReference type="Gene3D" id="2.60.40.10">
    <property type="entry name" value="Immunoglobulins"/>
    <property type="match status" value="2"/>
</dbReference>
<accession>A0A078AN61</accession>
<organism evidence="6 7">
    <name type="scientific">Stylonychia lemnae</name>
    <name type="common">Ciliate</name>
    <dbReference type="NCBI Taxonomy" id="5949"/>
    <lineage>
        <taxon>Eukaryota</taxon>
        <taxon>Sar</taxon>
        <taxon>Alveolata</taxon>
        <taxon>Ciliophora</taxon>
        <taxon>Intramacronucleata</taxon>
        <taxon>Spirotrichea</taxon>
        <taxon>Stichotrichia</taxon>
        <taxon>Sporadotrichida</taxon>
        <taxon>Oxytrichidae</taxon>
        <taxon>Stylonychinae</taxon>
        <taxon>Stylonychia</taxon>
    </lineage>
</organism>
<evidence type="ECO:0000256" key="2">
    <source>
        <dbReference type="PROSITE-ProRule" id="PRU00235"/>
    </source>
</evidence>
<feature type="repeat" description="RCC1" evidence="2">
    <location>
        <begin position="427"/>
        <end position="487"/>
    </location>
</feature>
<feature type="compositionally biased region" description="Basic and acidic residues" evidence="3">
    <location>
        <begin position="203"/>
        <end position="213"/>
    </location>
</feature>
<evidence type="ECO:0000313" key="7">
    <source>
        <dbReference type="Proteomes" id="UP000039865"/>
    </source>
</evidence>
<dbReference type="PRINTS" id="PR00633">
    <property type="entry name" value="RCCNDNSATION"/>
</dbReference>
<dbReference type="SUPFAM" id="SSF50985">
    <property type="entry name" value="RCC1/BLIP-II"/>
    <property type="match status" value="1"/>
</dbReference>
<dbReference type="InterPro" id="IPR009091">
    <property type="entry name" value="RCC1/BLIP-II"/>
</dbReference>
<evidence type="ECO:0000259" key="4">
    <source>
        <dbReference type="Pfam" id="PF01833"/>
    </source>
</evidence>
<keyword evidence="7" id="KW-1185">Reference proteome</keyword>
<dbReference type="InterPro" id="IPR014756">
    <property type="entry name" value="Ig_E-set"/>
</dbReference>
<dbReference type="Proteomes" id="UP000039865">
    <property type="component" value="Unassembled WGS sequence"/>
</dbReference>
<dbReference type="AlphaFoldDB" id="A0A078AN61"/>
<evidence type="ECO:0000256" key="1">
    <source>
        <dbReference type="ARBA" id="ARBA00022737"/>
    </source>
</evidence>
<evidence type="ECO:0000256" key="3">
    <source>
        <dbReference type="SAM" id="MobiDB-lite"/>
    </source>
</evidence>
<dbReference type="InterPro" id="IPR000408">
    <property type="entry name" value="Reg_chr_condens"/>
</dbReference>
<proteinExistence type="predicted"/>
<feature type="repeat" description="RCC1" evidence="2">
    <location>
        <begin position="320"/>
        <end position="372"/>
    </location>
</feature>
<dbReference type="PANTHER" id="PTHR22870:SF466">
    <property type="entry name" value="ANKYRIN REPEAT-CONTAINING PROTEIN"/>
    <property type="match status" value="1"/>
</dbReference>